<dbReference type="Pfam" id="PF04195">
    <property type="entry name" value="Transposase_28"/>
    <property type="match status" value="1"/>
</dbReference>
<keyword evidence="4" id="KW-1185">Reference proteome</keyword>
<gene>
    <name evidence="3" type="ORF">QYE76_053636</name>
</gene>
<evidence type="ECO:0000259" key="2">
    <source>
        <dbReference type="Pfam" id="PF04195"/>
    </source>
</evidence>
<feature type="compositionally biased region" description="Low complexity" evidence="1">
    <location>
        <begin position="18"/>
        <end position="31"/>
    </location>
</feature>
<evidence type="ECO:0000313" key="3">
    <source>
        <dbReference type="EMBL" id="KAK1665477.1"/>
    </source>
</evidence>
<reference evidence="3" key="1">
    <citation type="submission" date="2023-07" db="EMBL/GenBank/DDBJ databases">
        <title>A chromosome-level genome assembly of Lolium multiflorum.</title>
        <authorList>
            <person name="Chen Y."/>
            <person name="Copetti D."/>
            <person name="Kolliker R."/>
            <person name="Studer B."/>
        </authorList>
    </citation>
    <scope>NUCLEOTIDE SEQUENCE</scope>
    <source>
        <strain evidence="3">02402/16</strain>
        <tissue evidence="3">Leaf</tissue>
    </source>
</reference>
<sequence length="196" mass="22386">MEEESGAPDEDTGRDQEASSSGPASGANPPAYTRGAWKGSDVNQAEIDWLYRSRRIPEQVMYRIPSKELEPAPRPGEIVVFAAHFERGFGLPTSNFFREFLNFYELQPHHLPGNVIFYLSSYISFMEAFVGFLPTIDTFSRFYNLRINRSLRNQLLAIQSALQKSQLLLNLLLNLPLKHKPRRIHLRCTAPHDPVL</sequence>
<dbReference type="InterPro" id="IPR007321">
    <property type="entry name" value="Transposase_28"/>
</dbReference>
<name>A0AAD8SX65_LOLMU</name>
<feature type="domain" description="Transposase (putative) gypsy type" evidence="2">
    <location>
        <begin position="79"/>
        <end position="146"/>
    </location>
</feature>
<evidence type="ECO:0000256" key="1">
    <source>
        <dbReference type="SAM" id="MobiDB-lite"/>
    </source>
</evidence>
<dbReference type="EMBL" id="JAUUTY010000003">
    <property type="protein sequence ID" value="KAK1665477.1"/>
    <property type="molecule type" value="Genomic_DNA"/>
</dbReference>
<feature type="compositionally biased region" description="Acidic residues" evidence="1">
    <location>
        <begin position="1"/>
        <end position="10"/>
    </location>
</feature>
<dbReference type="AlphaFoldDB" id="A0AAD8SX65"/>
<comment type="caution">
    <text evidence="3">The sequence shown here is derived from an EMBL/GenBank/DDBJ whole genome shotgun (WGS) entry which is preliminary data.</text>
</comment>
<proteinExistence type="predicted"/>
<feature type="region of interest" description="Disordered" evidence="1">
    <location>
        <begin position="1"/>
        <end position="37"/>
    </location>
</feature>
<dbReference type="PANTHER" id="PTHR33026">
    <property type="entry name" value="OS06G0360600 PROTEIN"/>
    <property type="match status" value="1"/>
</dbReference>
<protein>
    <recommendedName>
        <fullName evidence="2">Transposase (putative) gypsy type domain-containing protein</fullName>
    </recommendedName>
</protein>
<dbReference type="Proteomes" id="UP001231189">
    <property type="component" value="Unassembled WGS sequence"/>
</dbReference>
<organism evidence="3 4">
    <name type="scientific">Lolium multiflorum</name>
    <name type="common">Italian ryegrass</name>
    <name type="synonym">Lolium perenne subsp. multiflorum</name>
    <dbReference type="NCBI Taxonomy" id="4521"/>
    <lineage>
        <taxon>Eukaryota</taxon>
        <taxon>Viridiplantae</taxon>
        <taxon>Streptophyta</taxon>
        <taxon>Embryophyta</taxon>
        <taxon>Tracheophyta</taxon>
        <taxon>Spermatophyta</taxon>
        <taxon>Magnoliopsida</taxon>
        <taxon>Liliopsida</taxon>
        <taxon>Poales</taxon>
        <taxon>Poaceae</taxon>
        <taxon>BOP clade</taxon>
        <taxon>Pooideae</taxon>
        <taxon>Poodae</taxon>
        <taxon>Poeae</taxon>
        <taxon>Poeae Chloroplast Group 2 (Poeae type)</taxon>
        <taxon>Loliodinae</taxon>
        <taxon>Loliinae</taxon>
        <taxon>Lolium</taxon>
    </lineage>
</organism>
<evidence type="ECO:0000313" key="4">
    <source>
        <dbReference type="Proteomes" id="UP001231189"/>
    </source>
</evidence>
<dbReference type="PANTHER" id="PTHR33026:SF7">
    <property type="entry name" value="OS03G0100275 PROTEIN"/>
    <property type="match status" value="1"/>
</dbReference>
<accession>A0AAD8SX65</accession>